<name>A0ABR1XJ25_9PEZI</name>
<dbReference type="EMBL" id="JBBWUH010000009">
    <property type="protein sequence ID" value="KAK8157133.1"/>
    <property type="molecule type" value="Genomic_DNA"/>
</dbReference>
<reference evidence="1 2" key="1">
    <citation type="journal article" date="2022" name="G3 (Bethesda)">
        <title>Enemy or ally: a genomic approach to elucidate the lifestyle of Phyllosticta citrichinaensis.</title>
        <authorList>
            <person name="Buijs V.A."/>
            <person name="Groenewald J.Z."/>
            <person name="Haridas S."/>
            <person name="LaButti K.M."/>
            <person name="Lipzen A."/>
            <person name="Martin F.M."/>
            <person name="Barry K."/>
            <person name="Grigoriev I.V."/>
            <person name="Crous P.W."/>
            <person name="Seidl M.F."/>
        </authorList>
    </citation>
    <scope>NUCLEOTIDE SEQUENCE [LARGE SCALE GENOMIC DNA]</scope>
    <source>
        <strain evidence="1 2">CBS 129764</strain>
    </source>
</reference>
<protein>
    <submittedName>
        <fullName evidence="1">Uncharacterized protein</fullName>
    </submittedName>
</protein>
<organism evidence="1 2">
    <name type="scientific">Phyllosticta citrichinensis</name>
    <dbReference type="NCBI Taxonomy" id="1130410"/>
    <lineage>
        <taxon>Eukaryota</taxon>
        <taxon>Fungi</taxon>
        <taxon>Dikarya</taxon>
        <taxon>Ascomycota</taxon>
        <taxon>Pezizomycotina</taxon>
        <taxon>Dothideomycetes</taxon>
        <taxon>Dothideomycetes incertae sedis</taxon>
        <taxon>Botryosphaeriales</taxon>
        <taxon>Phyllostictaceae</taxon>
        <taxon>Phyllosticta</taxon>
    </lineage>
</organism>
<keyword evidence="2" id="KW-1185">Reference proteome</keyword>
<comment type="caution">
    <text evidence="1">The sequence shown here is derived from an EMBL/GenBank/DDBJ whole genome shotgun (WGS) entry which is preliminary data.</text>
</comment>
<gene>
    <name evidence="1" type="ORF">IWX90DRAFT_315461</name>
</gene>
<sequence length="340" mass="36927">MSPCLPTIIVGTGRQQFSCRRSVKREEIQAPAGARKNVSILLLCPPGIATMRPMWTTPRAEKNVNARANGIITIIISVIVDWRVARPSSPHCRRFKSHRMAKPSRRAKLFASSSSSVLLSSSLSVLNASRKRHDGDLHRAASINAATVSPVQTTPNSFTFDSLLAAAMGVPTSSPCTFRFCKPRLPLACTSLHTSLRVKRVDPVSTRIMEDSGLAAKLADLSRLPSIAYLGVRLSYSRALLLPHSHRHYSQALLNCACDRRCPRALSGPSFVLSALGLDRSTCSPLDCDQAGCVLLCRKSVTLATARQDFFCPGCTQQTEAELALAGRLMQRTSGKQSLT</sequence>
<proteinExistence type="predicted"/>
<evidence type="ECO:0000313" key="2">
    <source>
        <dbReference type="Proteomes" id="UP001456524"/>
    </source>
</evidence>
<dbReference type="Proteomes" id="UP001456524">
    <property type="component" value="Unassembled WGS sequence"/>
</dbReference>
<accession>A0ABR1XJ25</accession>
<evidence type="ECO:0000313" key="1">
    <source>
        <dbReference type="EMBL" id="KAK8157133.1"/>
    </source>
</evidence>